<dbReference type="Proteomes" id="UP000503264">
    <property type="component" value="Chromosome"/>
</dbReference>
<reference evidence="1 2" key="1">
    <citation type="submission" date="2016-07" db="EMBL/GenBank/DDBJ databases">
        <title>Comparative genomics of the Campylobacter concisus group.</title>
        <authorList>
            <person name="Miller W.G."/>
            <person name="Yee E."/>
            <person name="Chapman M.H."/>
            <person name="Huynh S."/>
            <person name="Bono J.L."/>
            <person name="On S.L.W."/>
            <person name="StLeger J."/>
            <person name="Foster G."/>
            <person name="Parker C.T."/>
        </authorList>
    </citation>
    <scope>NUCLEOTIDE SEQUENCE [LARGE SCALE GENOMIC DNA]</scope>
    <source>
        <strain evidence="1 2">CCUG 21559</strain>
    </source>
</reference>
<dbReference type="EMBL" id="CP012542">
    <property type="protein sequence ID" value="QCD45627.1"/>
    <property type="molecule type" value="Genomic_DNA"/>
</dbReference>
<gene>
    <name evidence="1" type="ORF">CMUC_1885</name>
</gene>
<evidence type="ECO:0008006" key="3">
    <source>
        <dbReference type="Google" id="ProtNLM"/>
    </source>
</evidence>
<organism evidence="1 2">
    <name type="scientific">Campylobacter mucosalis CCUG 21559</name>
    <dbReference type="NCBI Taxonomy" id="1032067"/>
    <lineage>
        <taxon>Bacteria</taxon>
        <taxon>Pseudomonadati</taxon>
        <taxon>Campylobacterota</taxon>
        <taxon>Epsilonproteobacteria</taxon>
        <taxon>Campylobacterales</taxon>
        <taxon>Campylobacteraceae</taxon>
        <taxon>Campylobacter</taxon>
    </lineage>
</organism>
<accession>A0A6G5QJ67</accession>
<name>A0A6G5QJ67_9BACT</name>
<evidence type="ECO:0000313" key="1">
    <source>
        <dbReference type="EMBL" id="QCD45627.1"/>
    </source>
</evidence>
<dbReference type="AlphaFoldDB" id="A0A6G5QJ67"/>
<sequence length="153" mass="17343">MMKKLLLFILLVLFFVGCGRSSIPLNKGALQQRNVYDVNEILGSEYAKQNIKGFDRVRLEFGSNDQNKTIKKANIKVQKYVTTSSVEFIKDACTEAFIEIIRKYVKSAIKHKADVVNISSNWRGNKELLKDKFVCMSGPKTIGIMLTADFAEK</sequence>
<proteinExistence type="predicted"/>
<protein>
    <recommendedName>
        <fullName evidence="3">Lipoprotein</fullName>
    </recommendedName>
</protein>
<evidence type="ECO:0000313" key="2">
    <source>
        <dbReference type="Proteomes" id="UP000503264"/>
    </source>
</evidence>
<keyword evidence="2" id="KW-1185">Reference proteome</keyword>
<dbReference type="PROSITE" id="PS51257">
    <property type="entry name" value="PROKAR_LIPOPROTEIN"/>
    <property type="match status" value="1"/>
</dbReference>